<comment type="subcellular location">
    <subcellularLocation>
        <location evidence="5">Cytoplasm</location>
    </subcellularLocation>
</comment>
<dbReference type="InterPro" id="IPR003749">
    <property type="entry name" value="ThiS/MoaD-like"/>
</dbReference>
<feature type="modified residue" description="1-thioglycine; alternate" evidence="5">
    <location>
        <position position="98"/>
    </location>
</feature>
<dbReference type="Gene3D" id="3.10.20.30">
    <property type="match status" value="1"/>
</dbReference>
<comment type="subunit">
    <text evidence="5">Heterotetramer; composed of 2 small (MOCS2A) and 2 large (MOCS2B) subunits.</text>
</comment>
<comment type="similarity">
    <text evidence="5">Belongs to the MoaD family. MOCS2A subfamily.</text>
</comment>
<keyword evidence="3 5" id="KW-0547">Nucleotide-binding</keyword>
<dbReference type="InterPro" id="IPR012675">
    <property type="entry name" value="Beta-grasp_dom_sf"/>
</dbReference>
<evidence type="ECO:0000256" key="1">
    <source>
        <dbReference type="ARBA" id="ARBA00022490"/>
    </source>
</evidence>
<comment type="function">
    <text evidence="5">Acts as a sulfur carrier required for molybdopterin biosynthesis. Component of the molybdopterin synthase complex that catalyzes the conversion of precursor Z into molybdopterin by mediating the incorporation of 2 sulfur atoms into precursor Z to generate a dithiolene group. In the complex, serves as sulfur donor by being thiocarboxylated (-COSH) at its C-terminus by UBA4. After interaction with MOCS2B, the sulfur is then transferred to precursor Z to form molybdopterin.</text>
</comment>
<dbReference type="UniPathway" id="UPA00344"/>
<evidence type="ECO:0000256" key="3">
    <source>
        <dbReference type="ARBA" id="ARBA00022741"/>
    </source>
</evidence>
<dbReference type="GO" id="GO:0030366">
    <property type="term" value="F:molybdopterin synthase activity"/>
    <property type="evidence" value="ECO:0007669"/>
    <property type="project" value="UniProtKB-UniRule"/>
</dbReference>
<keyword evidence="4 5" id="KW-0501">Molybdenum cofactor biosynthesis</keyword>
<feature type="modified residue" description="Glycyl adenylate; alternate" evidence="5">
    <location>
        <position position="98"/>
    </location>
</feature>
<dbReference type="SUPFAM" id="SSF54285">
    <property type="entry name" value="MoaD/ThiS"/>
    <property type="match status" value="1"/>
</dbReference>
<evidence type="ECO:0000256" key="2">
    <source>
        <dbReference type="ARBA" id="ARBA00022553"/>
    </source>
</evidence>
<evidence type="ECO:0000256" key="4">
    <source>
        <dbReference type="ARBA" id="ARBA00023150"/>
    </source>
</evidence>
<keyword evidence="1 5" id="KW-0963">Cytoplasm</keyword>
<accession>A0A6A6VYP5</accession>
<protein>
    <recommendedName>
        <fullName evidence="5">Molybdopterin synthase sulfur carrier subunit</fullName>
    </recommendedName>
    <alternativeName>
        <fullName evidence="5">Common component for nitrate reductase and xanthine dehydrogenase protein G</fullName>
    </alternativeName>
    <alternativeName>
        <fullName evidence="5">Molybdenum cofactor synthesis protein 2 small subunit</fullName>
    </alternativeName>
    <alternativeName>
        <fullName evidence="5">Molybdenum cofactor synthesis protein 2A</fullName>
    </alternativeName>
    <alternativeName>
        <fullName evidence="5">Sulfur carrier protein MOCS2A</fullName>
        <shortName evidence="5">MOCS2A</shortName>
    </alternativeName>
</protein>
<dbReference type="GO" id="GO:0006777">
    <property type="term" value="P:Mo-molybdopterin cofactor biosynthetic process"/>
    <property type="evidence" value="ECO:0007669"/>
    <property type="project" value="UniProtKB-UniRule"/>
</dbReference>
<proteinExistence type="inferred from homology"/>
<dbReference type="AlphaFoldDB" id="A0A6A6VYP5"/>
<gene>
    <name evidence="5" type="primary">cnxG</name>
    <name evidence="6" type="ORF">EJ05DRAFT_478363</name>
</gene>
<keyword evidence="2 5" id="KW-0597">Phosphoprotein</keyword>
<sequence>MSISSSDTPSTYFTILYFAAASDITKKRSETLTAPVHVSQLFTLLDKKYPGLKDKVLCSSAITVNLEYVDVDESMSDEEGLVIKAGDEVAIIPPVSSG</sequence>
<dbReference type="GO" id="GO:1990133">
    <property type="term" value="C:molybdopterin adenylyltransferase complex"/>
    <property type="evidence" value="ECO:0007669"/>
    <property type="project" value="TreeGrafter"/>
</dbReference>
<dbReference type="InterPro" id="IPR044672">
    <property type="entry name" value="MOCS2A"/>
</dbReference>
<dbReference type="PANTHER" id="PTHR33359:SF1">
    <property type="entry name" value="MOLYBDOPTERIN SYNTHASE SULFUR CARRIER SUBUNIT"/>
    <property type="match status" value="1"/>
</dbReference>
<name>A0A6A6VYP5_9PEZI</name>
<dbReference type="InterPro" id="IPR028887">
    <property type="entry name" value="MOCS2A_euk"/>
</dbReference>
<comment type="PTM">
    <text evidence="5">C-terminal thiocarboxylation occurs in 2 steps, it is first acyl-adenylated (-COAMP) via the hesA/moeB/thiF part of UBA4, then thiocarboxylated (-COSH) via the rhodanese domain of UBA4.</text>
</comment>
<dbReference type="GO" id="GO:0000166">
    <property type="term" value="F:nucleotide binding"/>
    <property type="evidence" value="ECO:0007669"/>
    <property type="project" value="UniProtKB-KW"/>
</dbReference>
<evidence type="ECO:0000313" key="7">
    <source>
        <dbReference type="Proteomes" id="UP000799437"/>
    </source>
</evidence>
<dbReference type="InterPro" id="IPR016155">
    <property type="entry name" value="Mopterin_synth/thiamin_S_b"/>
</dbReference>
<dbReference type="OrthoDB" id="5595860at2759"/>
<evidence type="ECO:0000313" key="6">
    <source>
        <dbReference type="EMBL" id="KAF2755345.1"/>
    </source>
</evidence>
<dbReference type="Pfam" id="PF02597">
    <property type="entry name" value="ThiS"/>
    <property type="match status" value="1"/>
</dbReference>
<keyword evidence="7" id="KW-1185">Reference proteome</keyword>
<comment type="pathway">
    <text evidence="5">Cofactor biosynthesis; molybdopterin biosynthesis.</text>
</comment>
<dbReference type="EMBL" id="ML996577">
    <property type="protein sequence ID" value="KAF2755345.1"/>
    <property type="molecule type" value="Genomic_DNA"/>
</dbReference>
<dbReference type="Proteomes" id="UP000799437">
    <property type="component" value="Unassembled WGS sequence"/>
</dbReference>
<reference evidence="6" key="1">
    <citation type="journal article" date="2020" name="Stud. Mycol.">
        <title>101 Dothideomycetes genomes: a test case for predicting lifestyles and emergence of pathogens.</title>
        <authorList>
            <person name="Haridas S."/>
            <person name="Albert R."/>
            <person name="Binder M."/>
            <person name="Bloem J."/>
            <person name="Labutti K."/>
            <person name="Salamov A."/>
            <person name="Andreopoulos B."/>
            <person name="Baker S."/>
            <person name="Barry K."/>
            <person name="Bills G."/>
            <person name="Bluhm B."/>
            <person name="Cannon C."/>
            <person name="Castanera R."/>
            <person name="Culley D."/>
            <person name="Daum C."/>
            <person name="Ezra D."/>
            <person name="Gonzalez J."/>
            <person name="Henrissat B."/>
            <person name="Kuo A."/>
            <person name="Liang C."/>
            <person name="Lipzen A."/>
            <person name="Lutzoni F."/>
            <person name="Magnuson J."/>
            <person name="Mondo S."/>
            <person name="Nolan M."/>
            <person name="Ohm R."/>
            <person name="Pangilinan J."/>
            <person name="Park H.-J."/>
            <person name="Ramirez L."/>
            <person name="Alfaro M."/>
            <person name="Sun H."/>
            <person name="Tritt A."/>
            <person name="Yoshinaga Y."/>
            <person name="Zwiers L.-H."/>
            <person name="Turgeon B."/>
            <person name="Goodwin S."/>
            <person name="Spatafora J."/>
            <person name="Crous P."/>
            <person name="Grigoriev I."/>
        </authorList>
    </citation>
    <scope>NUCLEOTIDE SEQUENCE</scope>
    <source>
        <strain evidence="6">CBS 121739</strain>
    </source>
</reference>
<dbReference type="CDD" id="cd00754">
    <property type="entry name" value="Ubl_MoaD"/>
    <property type="match status" value="1"/>
</dbReference>
<dbReference type="PANTHER" id="PTHR33359">
    <property type="entry name" value="MOLYBDOPTERIN SYNTHASE SULFUR CARRIER SUBUNIT"/>
    <property type="match status" value="1"/>
</dbReference>
<dbReference type="GO" id="GO:1990140">
    <property type="term" value="C:molybdopterin synthase complex"/>
    <property type="evidence" value="ECO:0007669"/>
    <property type="project" value="UniProtKB-UniRule"/>
</dbReference>
<dbReference type="HAMAP" id="MF_03051">
    <property type="entry name" value="MOCS2A"/>
    <property type="match status" value="1"/>
</dbReference>
<organism evidence="6 7">
    <name type="scientific">Pseudovirgaria hyperparasitica</name>
    <dbReference type="NCBI Taxonomy" id="470096"/>
    <lineage>
        <taxon>Eukaryota</taxon>
        <taxon>Fungi</taxon>
        <taxon>Dikarya</taxon>
        <taxon>Ascomycota</taxon>
        <taxon>Pezizomycotina</taxon>
        <taxon>Dothideomycetes</taxon>
        <taxon>Dothideomycetes incertae sedis</taxon>
        <taxon>Acrospermales</taxon>
        <taxon>Acrospermaceae</taxon>
        <taxon>Pseudovirgaria</taxon>
    </lineage>
</organism>
<evidence type="ECO:0000256" key="5">
    <source>
        <dbReference type="HAMAP-Rule" id="MF_03051"/>
    </source>
</evidence>